<evidence type="ECO:0000313" key="2">
    <source>
        <dbReference type="EMBL" id="STZ10097.1"/>
    </source>
</evidence>
<dbReference type="EMBL" id="UGQE01000001">
    <property type="protein sequence ID" value="STZ10097.1"/>
    <property type="molecule type" value="Genomic_DNA"/>
</dbReference>
<proteinExistence type="predicted"/>
<dbReference type="RefSeq" id="WP_078277347.1">
    <property type="nucleotide sequence ID" value="NZ_CAACXO010000047.1"/>
</dbReference>
<accession>A0A1S9ZXG0</accession>
<evidence type="ECO:0000313" key="3">
    <source>
        <dbReference type="Proteomes" id="UP000190435"/>
    </source>
</evidence>
<evidence type="ECO:0008006" key="5">
    <source>
        <dbReference type="Google" id="ProtNLM"/>
    </source>
</evidence>
<dbReference type="Proteomes" id="UP000190435">
    <property type="component" value="Unassembled WGS sequence"/>
</dbReference>
<protein>
    <recommendedName>
        <fullName evidence="5">Toxin-antitoxin system HicB family antitoxin</fullName>
    </recommendedName>
</protein>
<sequence length="83" mass="9380">MSNIQLQIPNSLYRNVLAMAQADDTSVNEFINRAIAEKLMQMRNDSSVEQAYLKHRANKASRTDFEQVLAKVANITPAAEDRL</sequence>
<gene>
    <name evidence="1" type="ORF">B0181_09980</name>
    <name evidence="2" type="ORF">NCTC10293_00420</name>
</gene>
<dbReference type="OrthoDB" id="598413at2"/>
<reference evidence="2 4" key="2">
    <citation type="submission" date="2018-06" db="EMBL/GenBank/DDBJ databases">
        <authorList>
            <consortium name="Pathogen Informatics"/>
            <person name="Doyle S."/>
        </authorList>
    </citation>
    <scope>NUCLEOTIDE SEQUENCE [LARGE SCALE GENOMIC DNA]</scope>
    <source>
        <strain evidence="2 4">NCTC10293</strain>
    </source>
</reference>
<organism evidence="1 3">
    <name type="scientific">Moraxella caviae</name>
    <dbReference type="NCBI Taxonomy" id="34060"/>
    <lineage>
        <taxon>Bacteria</taxon>
        <taxon>Pseudomonadati</taxon>
        <taxon>Pseudomonadota</taxon>
        <taxon>Gammaproteobacteria</taxon>
        <taxon>Moraxellales</taxon>
        <taxon>Moraxellaceae</taxon>
        <taxon>Moraxella</taxon>
    </lineage>
</organism>
<evidence type="ECO:0000313" key="1">
    <source>
        <dbReference type="EMBL" id="OOR87641.1"/>
    </source>
</evidence>
<reference evidence="1 3" key="1">
    <citation type="submission" date="2017-02" db="EMBL/GenBank/DDBJ databases">
        <title>Draft genome sequence of Moraxella caviae CCUG 355 type strain.</title>
        <authorList>
            <person name="Engstrom-Jakobsson H."/>
            <person name="Salva-Serra F."/>
            <person name="Thorell K."/>
            <person name="Gonzales-Siles L."/>
            <person name="Karlsson R."/>
            <person name="Boulund F."/>
            <person name="Engstrand L."/>
            <person name="Moore E."/>
        </authorList>
    </citation>
    <scope>NUCLEOTIDE SEQUENCE [LARGE SCALE GENOMIC DNA]</scope>
    <source>
        <strain evidence="1 3">CCUG 355</strain>
    </source>
</reference>
<name>A0A1S9ZXG0_9GAMM</name>
<evidence type="ECO:0000313" key="4">
    <source>
        <dbReference type="Proteomes" id="UP000255279"/>
    </source>
</evidence>
<dbReference type="AlphaFoldDB" id="A0A1S9ZXG0"/>
<keyword evidence="3" id="KW-1185">Reference proteome</keyword>
<dbReference type="Proteomes" id="UP000255279">
    <property type="component" value="Unassembled WGS sequence"/>
</dbReference>
<dbReference type="STRING" id="34060.B0181_09980"/>
<dbReference type="EMBL" id="MUXU01000067">
    <property type="protein sequence ID" value="OOR87641.1"/>
    <property type="molecule type" value="Genomic_DNA"/>
</dbReference>